<evidence type="ECO:0000313" key="4">
    <source>
        <dbReference type="EMBL" id="MEX9254363.1"/>
    </source>
</evidence>
<dbReference type="EMBL" id="JBFZPZ010000017">
    <property type="protein sequence ID" value="MEX9254363.1"/>
    <property type="molecule type" value="Genomic_DNA"/>
</dbReference>
<organism evidence="4 5">
    <name type="scientific">Pseudenterobacter timonensis</name>
    <dbReference type="NCBI Taxonomy" id="1755099"/>
    <lineage>
        <taxon>Bacteria</taxon>
        <taxon>Pseudomonadati</taxon>
        <taxon>Pseudomonadota</taxon>
        <taxon>Gammaproteobacteria</taxon>
        <taxon>Enterobacterales</taxon>
        <taxon>Enterobacteriaceae</taxon>
        <taxon>Pseudenterobacter</taxon>
    </lineage>
</organism>
<dbReference type="InterPro" id="IPR023347">
    <property type="entry name" value="Lysozyme_dom_sf"/>
</dbReference>
<dbReference type="Pfam" id="PF01471">
    <property type="entry name" value="PG_binding_1"/>
    <property type="match status" value="1"/>
</dbReference>
<feature type="domain" description="Peptidoglycan binding-like" evidence="3">
    <location>
        <begin position="24"/>
        <end position="73"/>
    </location>
</feature>
<keyword evidence="1" id="KW-0929">Antimicrobial</keyword>
<dbReference type="InterPro" id="IPR036365">
    <property type="entry name" value="PGBD-like_sf"/>
</dbReference>
<protein>
    <submittedName>
        <fullName evidence="4">Peptidoglycan-binding protein</fullName>
    </submittedName>
</protein>
<dbReference type="RefSeq" id="WP_369498648.1">
    <property type="nucleotide sequence ID" value="NZ_JBFZPZ010000017.1"/>
</dbReference>
<comment type="caution">
    <text evidence="4">The sequence shown here is derived from an EMBL/GenBank/DDBJ whole genome shotgun (WGS) entry which is preliminary data.</text>
</comment>
<evidence type="ECO:0000256" key="2">
    <source>
        <dbReference type="ARBA" id="ARBA00022638"/>
    </source>
</evidence>
<keyword evidence="5" id="KW-1185">Reference proteome</keyword>
<dbReference type="SUPFAM" id="SSF47090">
    <property type="entry name" value="PGBD-like"/>
    <property type="match status" value="1"/>
</dbReference>
<gene>
    <name evidence="4" type="ORF">AB7Z85_17890</name>
</gene>
<dbReference type="InterPro" id="IPR036366">
    <property type="entry name" value="PGBDSf"/>
</dbReference>
<dbReference type="Gene3D" id="1.10.101.10">
    <property type="entry name" value="PGBD-like superfamily/PGBD"/>
    <property type="match status" value="1"/>
</dbReference>
<evidence type="ECO:0000259" key="3">
    <source>
        <dbReference type="Pfam" id="PF01471"/>
    </source>
</evidence>
<evidence type="ECO:0000313" key="5">
    <source>
        <dbReference type="Proteomes" id="UP001561463"/>
    </source>
</evidence>
<evidence type="ECO:0000256" key="1">
    <source>
        <dbReference type="ARBA" id="ARBA00022529"/>
    </source>
</evidence>
<name>A0ABV4ACI2_9ENTR</name>
<accession>A0ABV4ACI2</accession>
<keyword evidence="2" id="KW-0081">Bacteriolytic enzyme</keyword>
<dbReference type="Proteomes" id="UP001561463">
    <property type="component" value="Unassembled WGS sequence"/>
</dbReference>
<dbReference type="InterPro" id="IPR002477">
    <property type="entry name" value="Peptidoglycan-bd-like"/>
</dbReference>
<reference evidence="4 5" key="1">
    <citation type="submission" date="2024-03" db="EMBL/GenBank/DDBJ databases">
        <title>Role of Flies in the Dissemination of Carbapenem-Resistant Enterobacteriaceae (CRE): An Epidemiological and Genomic Study in China.</title>
        <authorList>
            <person name="Chen K."/>
            <person name="Zhang R."/>
            <person name="Chen S."/>
        </authorList>
    </citation>
    <scope>NUCLEOTIDE SEQUENCE [LARGE SCALE GENOMIC DNA]</scope>
    <source>
        <strain evidence="5">fly-313</strain>
    </source>
</reference>
<sequence>MLNHKPRIYRLKGTIGKCGTNNPDDVKAIQKMIISAGYHLFTGRTIKANGVCDSQTEQAIIWYQRLLTLSPTGLIYPTDSFFIQAIENAYTAGRRVQHTTGSLRVREGQVTFDSEGIDYITAVEPFRQQRYPGFSRILHWPPKFSSGVTLGRGYDMGNRSSGEIFSTLRLAGIEEYKAVICSKASHLKGHQAGQFVRVYGPLIGEITHAQQIRLFEIVYREKLNYAQGVYSRNSRYVADALTWYKIDKEIRDVFVDTIYQGNRTAPDMVKIMARGGSQNEIIDYLKNDPILSSDRRRNEIRIRGLNK</sequence>
<dbReference type="Gene3D" id="1.10.530.40">
    <property type="match status" value="1"/>
</dbReference>
<proteinExistence type="predicted"/>